<evidence type="ECO:0000313" key="2">
    <source>
        <dbReference type="Proteomes" id="UP000307440"/>
    </source>
</evidence>
<proteinExistence type="predicted"/>
<accession>A0A5C3KYT1</accession>
<evidence type="ECO:0000313" key="1">
    <source>
        <dbReference type="EMBL" id="TFK25445.1"/>
    </source>
</evidence>
<reference evidence="1 2" key="1">
    <citation type="journal article" date="2019" name="Nat. Ecol. Evol.">
        <title>Megaphylogeny resolves global patterns of mushroom evolution.</title>
        <authorList>
            <person name="Varga T."/>
            <person name="Krizsan K."/>
            <person name="Foldi C."/>
            <person name="Dima B."/>
            <person name="Sanchez-Garcia M."/>
            <person name="Sanchez-Ramirez S."/>
            <person name="Szollosi G.J."/>
            <person name="Szarkandi J.G."/>
            <person name="Papp V."/>
            <person name="Albert L."/>
            <person name="Andreopoulos W."/>
            <person name="Angelini C."/>
            <person name="Antonin V."/>
            <person name="Barry K.W."/>
            <person name="Bougher N.L."/>
            <person name="Buchanan P."/>
            <person name="Buyck B."/>
            <person name="Bense V."/>
            <person name="Catcheside P."/>
            <person name="Chovatia M."/>
            <person name="Cooper J."/>
            <person name="Damon W."/>
            <person name="Desjardin D."/>
            <person name="Finy P."/>
            <person name="Geml J."/>
            <person name="Haridas S."/>
            <person name="Hughes K."/>
            <person name="Justo A."/>
            <person name="Karasinski D."/>
            <person name="Kautmanova I."/>
            <person name="Kiss B."/>
            <person name="Kocsube S."/>
            <person name="Kotiranta H."/>
            <person name="LaButti K.M."/>
            <person name="Lechner B.E."/>
            <person name="Liimatainen K."/>
            <person name="Lipzen A."/>
            <person name="Lukacs Z."/>
            <person name="Mihaltcheva S."/>
            <person name="Morgado L.N."/>
            <person name="Niskanen T."/>
            <person name="Noordeloos M.E."/>
            <person name="Ohm R.A."/>
            <person name="Ortiz-Santana B."/>
            <person name="Ovrebo C."/>
            <person name="Racz N."/>
            <person name="Riley R."/>
            <person name="Savchenko A."/>
            <person name="Shiryaev A."/>
            <person name="Soop K."/>
            <person name="Spirin V."/>
            <person name="Szebenyi C."/>
            <person name="Tomsovsky M."/>
            <person name="Tulloss R.E."/>
            <person name="Uehling J."/>
            <person name="Grigoriev I.V."/>
            <person name="Vagvolgyi C."/>
            <person name="Papp T."/>
            <person name="Martin F.M."/>
            <person name="Miettinen O."/>
            <person name="Hibbett D.S."/>
            <person name="Nagy L.G."/>
        </authorList>
    </citation>
    <scope>NUCLEOTIDE SEQUENCE [LARGE SCALE GENOMIC DNA]</scope>
    <source>
        <strain evidence="1 2">CBS 121175</strain>
    </source>
</reference>
<dbReference type="Proteomes" id="UP000307440">
    <property type="component" value="Unassembled WGS sequence"/>
</dbReference>
<dbReference type="EMBL" id="ML210186">
    <property type="protein sequence ID" value="TFK25445.1"/>
    <property type="molecule type" value="Genomic_DNA"/>
</dbReference>
<sequence length="503" mass="56404">MTLCSSASVDRFDLTRWMVYAPWVQEIRLDHRTRPGRLSLNIHHTLRTIKDRDSTPLLPALKRLGYSLHATGGMFISINAAYNLLDHISLLTHISAGLLEELDFQADLVNTQFGDFFVEDIIRSSLEETIRINPRIRYIRMGYSLSDPCIPRLPTLWAEFTSLAHLRNLNLTVQYSPANLIAAAIISTKLASVSIDFVATNGGFQVHAYTLLELEEQINDRVSLPLQRLEICDRSGDFSFAPWLDHLSGRGHLMEFDMSMEGESPIANSSDLDYISAWRGLARRIVAIGSKLKTINLRCSYYSFDMSPVPTEFLTTLVPALPNLLNLQSRTSIYDVDSESVVLAALSQPTLDNFLVNLLAAEKSKNNPLQKLYLYDSASFSLKALENVALHAPALQTLYLSGMDMSLEYRSFPSSPLLAKSPGYSSLKKLSLPWPRELQAFPAAKIRQIALLIDTLFPELETCDLGIQADQNPDAATFRLLVKDFRTFRQHAESIEASSQTSL</sequence>
<name>A0A5C3KYT1_COPMA</name>
<organism evidence="1 2">
    <name type="scientific">Coprinopsis marcescibilis</name>
    <name type="common">Agaric fungus</name>
    <name type="synonym">Psathyrella marcescibilis</name>
    <dbReference type="NCBI Taxonomy" id="230819"/>
    <lineage>
        <taxon>Eukaryota</taxon>
        <taxon>Fungi</taxon>
        <taxon>Dikarya</taxon>
        <taxon>Basidiomycota</taxon>
        <taxon>Agaricomycotina</taxon>
        <taxon>Agaricomycetes</taxon>
        <taxon>Agaricomycetidae</taxon>
        <taxon>Agaricales</taxon>
        <taxon>Agaricineae</taxon>
        <taxon>Psathyrellaceae</taxon>
        <taxon>Coprinopsis</taxon>
    </lineage>
</organism>
<dbReference type="OrthoDB" id="2663142at2759"/>
<protein>
    <submittedName>
        <fullName evidence="1">Uncharacterized protein</fullName>
    </submittedName>
</protein>
<keyword evidence="2" id="KW-1185">Reference proteome</keyword>
<gene>
    <name evidence="1" type="ORF">FA15DRAFT_668522</name>
</gene>
<dbReference type="AlphaFoldDB" id="A0A5C3KYT1"/>